<evidence type="ECO:0000256" key="4">
    <source>
        <dbReference type="ARBA" id="ARBA00022679"/>
    </source>
</evidence>
<comment type="similarity">
    <text evidence="13">Belongs to the phospholipase D family. Cardiolipin synthase subfamily. ClsA sub-subfamily.</text>
</comment>
<evidence type="ECO:0000313" key="16">
    <source>
        <dbReference type="Proteomes" id="UP000382577"/>
    </source>
</evidence>
<dbReference type="FunFam" id="3.30.870.10:FF:000014">
    <property type="entry name" value="Cardiolipin synthase"/>
    <property type="match status" value="1"/>
</dbReference>
<keyword evidence="3 13" id="KW-0444">Lipid biosynthesis</keyword>
<dbReference type="OrthoDB" id="9762009at2"/>
<dbReference type="InterPro" id="IPR022924">
    <property type="entry name" value="Cardiolipin_synthase"/>
</dbReference>
<evidence type="ECO:0000256" key="13">
    <source>
        <dbReference type="HAMAP-Rule" id="MF_00190"/>
    </source>
</evidence>
<dbReference type="Pfam" id="PF13091">
    <property type="entry name" value="PLDc_2"/>
    <property type="match status" value="2"/>
</dbReference>
<keyword evidence="9 13" id="KW-0472">Membrane</keyword>
<feature type="domain" description="PLD phosphodiesterase" evidence="14">
    <location>
        <begin position="214"/>
        <end position="241"/>
    </location>
</feature>
<evidence type="ECO:0000256" key="3">
    <source>
        <dbReference type="ARBA" id="ARBA00022516"/>
    </source>
</evidence>
<dbReference type="InterPro" id="IPR025202">
    <property type="entry name" value="PLD-like_dom"/>
</dbReference>
<dbReference type="RefSeq" id="WP_150600446.1">
    <property type="nucleotide sequence ID" value="NZ_CABPRW010000009.1"/>
</dbReference>
<dbReference type="GO" id="GO:0005886">
    <property type="term" value="C:plasma membrane"/>
    <property type="evidence" value="ECO:0007669"/>
    <property type="project" value="UniProtKB-SubCell"/>
</dbReference>
<keyword evidence="4 13" id="KW-0808">Transferase</keyword>
<dbReference type="EMBL" id="CABPRW010000009">
    <property type="protein sequence ID" value="VVE32913.1"/>
    <property type="molecule type" value="Genomic_DNA"/>
</dbReference>
<feature type="active site" evidence="13">
    <location>
        <position position="395"/>
    </location>
</feature>
<name>A0A5E4X9E0_9BURK</name>
<dbReference type="HAMAP" id="MF_00190">
    <property type="entry name" value="Cardiolipin_synth_ClsA"/>
    <property type="match status" value="1"/>
</dbReference>
<comment type="subcellular location">
    <subcellularLocation>
        <location evidence="1 13">Cell membrane</location>
        <topology evidence="1 13">Multi-pass membrane protein</topology>
    </subcellularLocation>
</comment>
<feature type="active site" evidence="13">
    <location>
        <position position="400"/>
    </location>
</feature>
<dbReference type="AlphaFoldDB" id="A0A5E4X9E0"/>
<dbReference type="PANTHER" id="PTHR21248">
    <property type="entry name" value="CARDIOLIPIN SYNTHASE"/>
    <property type="match status" value="1"/>
</dbReference>
<dbReference type="FunFam" id="3.30.870.10:FF:000021">
    <property type="entry name" value="Cardiolipin synthase"/>
    <property type="match status" value="1"/>
</dbReference>
<dbReference type="PROSITE" id="PS50035">
    <property type="entry name" value="PLD"/>
    <property type="match status" value="2"/>
</dbReference>
<keyword evidence="8 13" id="KW-0443">Lipid metabolism</keyword>
<feature type="domain" description="PLD phosphodiesterase" evidence="14">
    <location>
        <begin position="388"/>
        <end position="415"/>
    </location>
</feature>
<dbReference type="EC" id="2.7.8.-" evidence="13"/>
<feature type="active site" evidence="13">
    <location>
        <position position="219"/>
    </location>
</feature>
<evidence type="ECO:0000256" key="12">
    <source>
        <dbReference type="ARBA" id="ARBA00057569"/>
    </source>
</evidence>
<dbReference type="Gene3D" id="3.30.870.10">
    <property type="entry name" value="Endonuclease Chain A"/>
    <property type="match status" value="2"/>
</dbReference>
<sequence length="475" mass="52977">MALNWLDVGFAVACLHVMGVIAAIHAVLTVRTSQGAVAWAVSLVTMPYLTLVPYLFLGRSKFIGYVEARRARNEALQSRIGETQWAGEPPVAMDAHPEYAALTAMTGMSFVAGNRVRLLVNGRATFDAIFAAIDRARDYVIVQFFIVKDDALGRALSTRLLARAATGVKVYFLYDRIGSHDLPRSYCEKLRQGGVMVHEFAAAKRGIFVNRFQLNFRNHRKIVVIDGNEAFIGGHNVGVEYLGEKPPLAPWRDTHISVRGPAVVGIQRAFAEDWHWSTGAVPELNRLPAASGEDMHCQVVPSGPADRLETSSLFFVTAINAAQKRVWLTTPYFVPDEAVFSALRLAVLRGVDVRILIPDRADHYVVFEATTSYAFEAARSGINVYRYHHGFIHQKVVLIDDSAAAVGSANLDNRSFRLNFEIMLLTVDRAFADDVAYMLTHDFEQASLLNKDEFRTIPRWRQIVMRLARLFAPIL</sequence>
<evidence type="ECO:0000256" key="7">
    <source>
        <dbReference type="ARBA" id="ARBA00022989"/>
    </source>
</evidence>
<evidence type="ECO:0000256" key="10">
    <source>
        <dbReference type="ARBA" id="ARBA00023209"/>
    </source>
</evidence>
<dbReference type="GO" id="GO:0008808">
    <property type="term" value="F:cardiolipin synthase activity"/>
    <property type="evidence" value="ECO:0007669"/>
    <property type="project" value="UniProtKB-UniRule"/>
</dbReference>
<dbReference type="InterPro" id="IPR030840">
    <property type="entry name" value="CL_synthase_A"/>
</dbReference>
<gene>
    <name evidence="13" type="primary">clsA</name>
    <name evidence="15" type="ORF">PFI31113_03705</name>
</gene>
<dbReference type="Proteomes" id="UP000382577">
    <property type="component" value="Unassembled WGS sequence"/>
</dbReference>
<evidence type="ECO:0000256" key="1">
    <source>
        <dbReference type="ARBA" id="ARBA00004651"/>
    </source>
</evidence>
<comment type="function">
    <text evidence="12 13">Catalyzes the reversible phosphatidyl group transfer from one phosphatidylglycerol molecule to another to form cardiolipin (CL) (diphosphatidylglycerol) and glycerol.</text>
</comment>
<dbReference type="SUPFAM" id="SSF56024">
    <property type="entry name" value="Phospholipase D/nuclease"/>
    <property type="match status" value="2"/>
</dbReference>
<keyword evidence="5 13" id="KW-0812">Transmembrane</keyword>
<feature type="active site" evidence="13">
    <location>
        <position position="226"/>
    </location>
</feature>
<evidence type="ECO:0000259" key="14">
    <source>
        <dbReference type="PROSITE" id="PS50035"/>
    </source>
</evidence>
<evidence type="ECO:0000313" key="15">
    <source>
        <dbReference type="EMBL" id="VVE32913.1"/>
    </source>
</evidence>
<keyword evidence="10 13" id="KW-0594">Phospholipid biosynthesis</keyword>
<dbReference type="SMART" id="SM00155">
    <property type="entry name" value="PLDc"/>
    <property type="match status" value="2"/>
</dbReference>
<evidence type="ECO:0000256" key="2">
    <source>
        <dbReference type="ARBA" id="ARBA00022475"/>
    </source>
</evidence>
<keyword evidence="7 13" id="KW-1133">Transmembrane helix</keyword>
<proteinExistence type="inferred from homology"/>
<keyword evidence="11 13" id="KW-1208">Phospholipid metabolism</keyword>
<evidence type="ECO:0000256" key="5">
    <source>
        <dbReference type="ARBA" id="ARBA00022692"/>
    </source>
</evidence>
<feature type="transmembrane region" description="Helical" evidence="13">
    <location>
        <begin position="6"/>
        <end position="30"/>
    </location>
</feature>
<organism evidence="15 16">
    <name type="scientific">Pandoraea fibrosis</name>
    <dbReference type="NCBI Taxonomy" id="1891094"/>
    <lineage>
        <taxon>Bacteria</taxon>
        <taxon>Pseudomonadati</taxon>
        <taxon>Pseudomonadota</taxon>
        <taxon>Betaproteobacteria</taxon>
        <taxon>Burkholderiales</taxon>
        <taxon>Burkholderiaceae</taxon>
        <taxon>Pandoraea</taxon>
    </lineage>
</organism>
<protein>
    <recommendedName>
        <fullName evidence="13">Cardiolipin synthase A</fullName>
        <shortName evidence="13">CL synthase</shortName>
        <ecNumber evidence="13">2.7.8.-</ecNumber>
    </recommendedName>
</protein>
<dbReference type="NCBIfam" id="TIGR04265">
    <property type="entry name" value="bac_cardiolipin"/>
    <property type="match status" value="1"/>
</dbReference>
<feature type="active site" evidence="13">
    <location>
        <position position="393"/>
    </location>
</feature>
<evidence type="ECO:0000256" key="8">
    <source>
        <dbReference type="ARBA" id="ARBA00023098"/>
    </source>
</evidence>
<dbReference type="PANTHER" id="PTHR21248:SF22">
    <property type="entry name" value="PHOSPHOLIPASE D"/>
    <property type="match status" value="1"/>
</dbReference>
<dbReference type="GO" id="GO:0032049">
    <property type="term" value="P:cardiolipin biosynthetic process"/>
    <property type="evidence" value="ECO:0007669"/>
    <property type="project" value="UniProtKB-UniRule"/>
</dbReference>
<accession>A0A5E4X9E0</accession>
<dbReference type="InterPro" id="IPR001736">
    <property type="entry name" value="PLipase_D/transphosphatidylase"/>
</dbReference>
<evidence type="ECO:0000256" key="6">
    <source>
        <dbReference type="ARBA" id="ARBA00022737"/>
    </source>
</evidence>
<feature type="active site" evidence="13">
    <location>
        <position position="221"/>
    </location>
</feature>
<evidence type="ECO:0000256" key="9">
    <source>
        <dbReference type="ARBA" id="ARBA00023136"/>
    </source>
</evidence>
<comment type="catalytic activity">
    <reaction evidence="13">
        <text>2 a 1,2-diacyl-sn-glycero-3-phospho-(1'-sn-glycerol) = a cardiolipin + glycerol</text>
        <dbReference type="Rhea" id="RHEA:31451"/>
        <dbReference type="ChEBI" id="CHEBI:17754"/>
        <dbReference type="ChEBI" id="CHEBI:62237"/>
        <dbReference type="ChEBI" id="CHEBI:64716"/>
    </reaction>
</comment>
<keyword evidence="6" id="KW-0677">Repeat</keyword>
<keyword evidence="2 13" id="KW-1003">Cell membrane</keyword>
<evidence type="ECO:0000256" key="11">
    <source>
        <dbReference type="ARBA" id="ARBA00023264"/>
    </source>
</evidence>
<reference evidence="15 16" key="1">
    <citation type="submission" date="2019-08" db="EMBL/GenBank/DDBJ databases">
        <authorList>
            <person name="Peeters C."/>
        </authorList>
    </citation>
    <scope>NUCLEOTIDE SEQUENCE [LARGE SCALE GENOMIC DNA]</scope>
    <source>
        <strain evidence="15 16">LMG 31113</strain>
    </source>
</reference>
<feature type="transmembrane region" description="Helical" evidence="13">
    <location>
        <begin position="37"/>
        <end position="57"/>
    </location>
</feature>